<name>A0A1G6PB24_9BURK</name>
<protein>
    <submittedName>
        <fullName evidence="1">Uncharacterized protein</fullName>
    </submittedName>
</protein>
<dbReference type="EMBL" id="FMYQ01000010">
    <property type="protein sequence ID" value="SDC77343.1"/>
    <property type="molecule type" value="Genomic_DNA"/>
</dbReference>
<organism evidence="1 2">
    <name type="scientific">Paraburkholderia lycopersici</name>
    <dbReference type="NCBI Taxonomy" id="416944"/>
    <lineage>
        <taxon>Bacteria</taxon>
        <taxon>Pseudomonadati</taxon>
        <taxon>Pseudomonadota</taxon>
        <taxon>Betaproteobacteria</taxon>
        <taxon>Burkholderiales</taxon>
        <taxon>Burkholderiaceae</taxon>
        <taxon>Paraburkholderia</taxon>
    </lineage>
</organism>
<dbReference type="RefSeq" id="WP_143189241.1">
    <property type="nucleotide sequence ID" value="NZ_FMYQ01000010.1"/>
</dbReference>
<dbReference type="Proteomes" id="UP000198908">
    <property type="component" value="Unassembled WGS sequence"/>
</dbReference>
<dbReference type="AlphaFoldDB" id="A0A1G6PB24"/>
<accession>A0A1G6PB24</accession>
<reference evidence="2" key="1">
    <citation type="submission" date="2016-09" db="EMBL/GenBank/DDBJ databases">
        <authorList>
            <person name="Varghese N."/>
            <person name="Submissions S."/>
        </authorList>
    </citation>
    <scope>NUCLEOTIDE SEQUENCE [LARGE SCALE GENOMIC DNA]</scope>
    <source>
        <strain evidence="2">TNe-862</strain>
    </source>
</reference>
<sequence length="108" mass="11728">MAKALQGGGPSFIVHRRPDFGLYTGRSIVLKRECRDVGNITITRNDYLIWRNTHNGSDGLDLTQLTQWESIALNDNSQLTFKNYSTLTPGDAGPGTGTLSIDSSSAAL</sequence>
<evidence type="ECO:0000313" key="1">
    <source>
        <dbReference type="EMBL" id="SDC77343.1"/>
    </source>
</evidence>
<keyword evidence="2" id="KW-1185">Reference proteome</keyword>
<proteinExistence type="predicted"/>
<gene>
    <name evidence="1" type="ORF">SAMN05421548_11085</name>
</gene>
<evidence type="ECO:0000313" key="2">
    <source>
        <dbReference type="Proteomes" id="UP000198908"/>
    </source>
</evidence>